<evidence type="ECO:0000313" key="3">
    <source>
        <dbReference type="Proteomes" id="UP000305929"/>
    </source>
</evidence>
<dbReference type="EMBL" id="SZNQ01000003">
    <property type="protein sequence ID" value="TKS96304.1"/>
    <property type="molecule type" value="Genomic_DNA"/>
</dbReference>
<protein>
    <submittedName>
        <fullName evidence="2">Uncharacterized protein</fullName>
    </submittedName>
</protein>
<accession>A0A4U5W4D5</accession>
<evidence type="ECO:0000256" key="1">
    <source>
        <dbReference type="SAM" id="MobiDB-lite"/>
    </source>
</evidence>
<evidence type="ECO:0000313" key="2">
    <source>
        <dbReference type="EMBL" id="TKS96304.1"/>
    </source>
</evidence>
<name>A0A4U5W4D5_STRLS</name>
<gene>
    <name evidence="2" type="ORF">E4U91_37095</name>
</gene>
<sequence length="916" mass="101180">MDGPVFEHGDRLFELLGTLVRRPERGELPTEVPKRDGIPILGLLGRHEDALALQVEQALKAAVPQVVPNQVVDMTAKWSGVVAERGNPAEAKYLSVEWQRAELCRRVLVDLAAEFSSARHGHDRRVRFRRLGLVNWLLEMTHTADQPDSDHGQIMLRRLRDRELERRRLFGFMRSPSTEVALQGHVPWWAYLLGLHLLPVFWFRVWRGVGSEYRWLLHQPYMAPADPGTFIGFALRLTQPRWGREDPQQISKLMINAFLEDLRVAYRRRPWRRHAHRRTAYCVALLKGVSGPNGGLELVRLLSEVRNDTGAFDPLLLVTSRPEDPAEPVPVRELTDNPTPYQAWCERLRAAGGGRNTEFWQLPVRVPEPLSDGDDRRLQQGERTTIASRLTVPRPPVWAGRATTIVAVTTALAVLAVGVGIAVADARDWRQQHCGLGTSDPDARTVWRASTSECVGVAPHGFAFGAKDPAVRKTLSIIAEQNHRAEKIHAEDPTRPIVTLVHLSALLSTPKSGTSQTLSYAREQLQGVASAQQRLLKTGGGDDPVLRIYPASAGAGMKFGADAARMIERMMRSDSTIVGVTGLDQSRRATYNTIEELTRVGLPMVATTLSADSLPGVSALYYQVSPQNRREAQISVAYVGHLLAEKQLKRKAVRIVYSLDPTDEYSNNLFLDVNESFHEAHFDTDPQGYVPAQPAARTPHGPSALKVGEEACKFSGLVFFAGRSEDFETILNATNNTCGGSNPPVFLGGDDVARLGADPARRKAFPRVPYEFLDFTVGSASCNDPSDLYSTMKDLFPDVCRDVRDTSLDGHAALAFDAVNLYVKAITRLRSAAPDLPLTPSAVWHALSGIHDDAALAGESGRIDFGGRVDQQVPLDKLVSIQRVEGAQRPKQMGFCGRQGKDDGADWCPAPEKAQQ</sequence>
<dbReference type="RefSeq" id="WP_137311404.1">
    <property type="nucleotide sequence ID" value="NZ_SZNQ01000003.1"/>
</dbReference>
<dbReference type="InterPro" id="IPR028082">
    <property type="entry name" value="Peripla_BP_I"/>
</dbReference>
<dbReference type="Gene3D" id="3.40.50.2300">
    <property type="match status" value="2"/>
</dbReference>
<proteinExistence type="predicted"/>
<organism evidence="2 3">
    <name type="scientific">Streptomyces lasalocidi</name>
    <name type="common">Streptomyces lasaliensis</name>
    <dbReference type="NCBI Taxonomy" id="324833"/>
    <lineage>
        <taxon>Bacteria</taxon>
        <taxon>Bacillati</taxon>
        <taxon>Actinomycetota</taxon>
        <taxon>Actinomycetes</taxon>
        <taxon>Kitasatosporales</taxon>
        <taxon>Streptomycetaceae</taxon>
        <taxon>Streptomyces</taxon>
    </lineage>
</organism>
<dbReference type="SUPFAM" id="SSF53822">
    <property type="entry name" value="Periplasmic binding protein-like I"/>
    <property type="match status" value="1"/>
</dbReference>
<dbReference type="OrthoDB" id="3440574at2"/>
<comment type="caution">
    <text evidence="2">The sequence shown here is derived from an EMBL/GenBank/DDBJ whole genome shotgun (WGS) entry which is preliminary data.</text>
</comment>
<feature type="region of interest" description="Disordered" evidence="1">
    <location>
        <begin position="892"/>
        <end position="916"/>
    </location>
</feature>
<dbReference type="AlphaFoldDB" id="A0A4U5W4D5"/>
<reference evidence="2 3" key="1">
    <citation type="submission" date="2019-04" db="EMBL/GenBank/DDBJ databases">
        <title>Streptomyces lasaliensis sp. nov., an Actinomycete isolated from soil which produces the polyether antibiotic lasalocid.</title>
        <authorList>
            <person name="Erwin G."/>
            <person name="Haber C."/>
        </authorList>
    </citation>
    <scope>NUCLEOTIDE SEQUENCE [LARGE SCALE GENOMIC DNA]</scope>
    <source>
        <strain evidence="2 3">X-537</strain>
    </source>
</reference>
<keyword evidence="3" id="KW-1185">Reference proteome</keyword>
<dbReference type="Proteomes" id="UP000305929">
    <property type="component" value="Unassembled WGS sequence"/>
</dbReference>